<name>A0ABS5MNA7_9STAP</name>
<keyword evidence="3" id="KW-1185">Reference proteome</keyword>
<keyword evidence="1" id="KW-1133">Transmembrane helix</keyword>
<accession>A0ABS5MNA7</accession>
<dbReference type="Proteomes" id="UP000681586">
    <property type="component" value="Unassembled WGS sequence"/>
</dbReference>
<dbReference type="EMBL" id="JAGXBM010000009">
    <property type="protein sequence ID" value="MBS3697347.1"/>
    <property type="molecule type" value="Genomic_DNA"/>
</dbReference>
<comment type="caution">
    <text evidence="2">The sequence shown here is derived from an EMBL/GenBank/DDBJ whole genome shotgun (WGS) entry which is preliminary data.</text>
</comment>
<keyword evidence="1" id="KW-0472">Membrane</keyword>
<keyword evidence="1" id="KW-0812">Transmembrane</keyword>
<dbReference type="GeneID" id="86198086"/>
<evidence type="ECO:0000313" key="3">
    <source>
        <dbReference type="Proteomes" id="UP000681586"/>
    </source>
</evidence>
<dbReference type="RefSeq" id="WP_170167693.1">
    <property type="nucleotide sequence ID" value="NZ_JAAQPD010000027.1"/>
</dbReference>
<evidence type="ECO:0008006" key="4">
    <source>
        <dbReference type="Google" id="ProtNLM"/>
    </source>
</evidence>
<evidence type="ECO:0000256" key="1">
    <source>
        <dbReference type="SAM" id="Phobius"/>
    </source>
</evidence>
<sequence length="58" mass="6170">MSTITKALLGLAIVSLIIGLGFEISGQSGIQFTLASILFLVAAFISRSSDRKKSNKKK</sequence>
<feature type="transmembrane region" description="Helical" evidence="1">
    <location>
        <begin position="7"/>
        <end position="24"/>
    </location>
</feature>
<organism evidence="2 3">
    <name type="scientific">Mammaliicoccus fleurettii</name>
    <dbReference type="NCBI Taxonomy" id="150056"/>
    <lineage>
        <taxon>Bacteria</taxon>
        <taxon>Bacillati</taxon>
        <taxon>Bacillota</taxon>
        <taxon>Bacilli</taxon>
        <taxon>Bacillales</taxon>
        <taxon>Staphylococcaceae</taxon>
        <taxon>Mammaliicoccus</taxon>
    </lineage>
</organism>
<protein>
    <recommendedName>
        <fullName evidence="4">DUF1328 domain-containing protein</fullName>
    </recommendedName>
</protein>
<proteinExistence type="predicted"/>
<reference evidence="2 3" key="1">
    <citation type="submission" date="2021-05" db="EMBL/GenBank/DDBJ databases">
        <title>Staphylococcus fleurettii isolated from lake water in First Nation community in Manitoba, Canada.</title>
        <authorList>
            <person name="Bashar S."/>
            <person name="Murdock A."/>
            <person name="Patidar R."/>
            <person name="Golding G."/>
            <person name="Farenhorst A."/>
            <person name="Kumar A."/>
        </authorList>
    </citation>
    <scope>NUCLEOTIDE SEQUENCE [LARGE SCALE GENOMIC DNA]</scope>
    <source>
        <strain evidence="2 3">SF002</strain>
    </source>
</reference>
<evidence type="ECO:0000313" key="2">
    <source>
        <dbReference type="EMBL" id="MBS3697347.1"/>
    </source>
</evidence>
<feature type="transmembrane region" description="Helical" evidence="1">
    <location>
        <begin position="30"/>
        <end position="48"/>
    </location>
</feature>
<gene>
    <name evidence="2" type="ORF">JJQ58_07690</name>
</gene>